<dbReference type="NCBIfam" id="TIGR01444">
    <property type="entry name" value="fkbM_fam"/>
    <property type="match status" value="1"/>
</dbReference>
<name>A0ABT3B0M9_9CYAN</name>
<dbReference type="Proteomes" id="UP001526143">
    <property type="component" value="Unassembled WGS sequence"/>
</dbReference>
<comment type="caution">
    <text evidence="2">The sequence shown here is derived from an EMBL/GenBank/DDBJ whole genome shotgun (WGS) entry which is preliminary data.</text>
</comment>
<dbReference type="Gene3D" id="3.40.50.150">
    <property type="entry name" value="Vaccinia Virus protein VP39"/>
    <property type="match status" value="1"/>
</dbReference>
<dbReference type="RefSeq" id="WP_263746521.1">
    <property type="nucleotide sequence ID" value="NZ_JAOWRF010000232.1"/>
</dbReference>
<keyword evidence="2" id="KW-0808">Transferase</keyword>
<evidence type="ECO:0000313" key="3">
    <source>
        <dbReference type="Proteomes" id="UP001526143"/>
    </source>
</evidence>
<dbReference type="InterPro" id="IPR006342">
    <property type="entry name" value="FkbM_mtfrase"/>
</dbReference>
<dbReference type="GO" id="GO:0032259">
    <property type="term" value="P:methylation"/>
    <property type="evidence" value="ECO:0007669"/>
    <property type="project" value="UniProtKB-KW"/>
</dbReference>
<dbReference type="InterPro" id="IPR029063">
    <property type="entry name" value="SAM-dependent_MTases_sf"/>
</dbReference>
<evidence type="ECO:0000259" key="1">
    <source>
        <dbReference type="Pfam" id="PF05050"/>
    </source>
</evidence>
<reference evidence="2 3" key="1">
    <citation type="submission" date="2022-10" db="EMBL/GenBank/DDBJ databases">
        <title>Identification of biosynthetic pathway for the production of the potent trypsin inhibitor radiosumin.</title>
        <authorList>
            <person name="Fewer D.P."/>
            <person name="Delbaje E."/>
            <person name="Ouyang X."/>
            <person name="Agostino P.D."/>
            <person name="Wahlsten M."/>
            <person name="Jokela J."/>
            <person name="Permi P."/>
            <person name="Haapaniemi E."/>
            <person name="Koistinen H."/>
        </authorList>
    </citation>
    <scope>NUCLEOTIDE SEQUENCE [LARGE SCALE GENOMIC DNA]</scope>
    <source>
        <strain evidence="2 3">NIES-515</strain>
    </source>
</reference>
<evidence type="ECO:0000313" key="2">
    <source>
        <dbReference type="EMBL" id="MCV3214940.1"/>
    </source>
</evidence>
<organism evidence="2 3">
    <name type="scientific">Plectonema radiosum NIES-515</name>
    <dbReference type="NCBI Taxonomy" id="2986073"/>
    <lineage>
        <taxon>Bacteria</taxon>
        <taxon>Bacillati</taxon>
        <taxon>Cyanobacteriota</taxon>
        <taxon>Cyanophyceae</taxon>
        <taxon>Oscillatoriophycideae</taxon>
        <taxon>Oscillatoriales</taxon>
        <taxon>Microcoleaceae</taxon>
        <taxon>Plectonema</taxon>
    </lineage>
</organism>
<gene>
    <name evidence="2" type="ORF">OGM63_15700</name>
</gene>
<protein>
    <submittedName>
        <fullName evidence="2">FkbM family methyltransferase</fullName>
    </submittedName>
</protein>
<dbReference type="SUPFAM" id="SSF53335">
    <property type="entry name" value="S-adenosyl-L-methionine-dependent methyltransferases"/>
    <property type="match status" value="1"/>
</dbReference>
<accession>A0ABT3B0M9</accession>
<dbReference type="EMBL" id="JAOWRF010000232">
    <property type="protein sequence ID" value="MCV3214940.1"/>
    <property type="molecule type" value="Genomic_DNA"/>
</dbReference>
<dbReference type="Pfam" id="PF05050">
    <property type="entry name" value="Methyltransf_21"/>
    <property type="match status" value="1"/>
</dbReference>
<sequence length="309" mass="34875">MVSKYSKPPIIMQIYSRLLHYLPLAGGLTKLSFNSLTHSQFAQCNGLISARMRNGVCIEVDPHDYDGRVLYLFGTNDPKVQTTAQALLCPGDRFLDIGANYSSIGLLAAHRVGSTGQVHLFEPQEQLCQRVSAAIAQAGLTNVQLHRVALMDCDSEMKIARPTDHSGMATLIESTDRNNWDSQIVTVRNIATYIPPLIGDNPFGVKIDVEGAEPYLMPWLLKQPNLRFLIFEAAHNQKELWDFVQASGLSLYGLRRLVFKKQIQQIESFEQMKFYHDLVAIRIPDGLKPPRQINPHKLAKMIEQHKYSF</sequence>
<feature type="domain" description="Methyltransferase FkbM" evidence="1">
    <location>
        <begin position="96"/>
        <end position="238"/>
    </location>
</feature>
<keyword evidence="2" id="KW-0489">Methyltransferase</keyword>
<dbReference type="GO" id="GO:0008168">
    <property type="term" value="F:methyltransferase activity"/>
    <property type="evidence" value="ECO:0007669"/>
    <property type="project" value="UniProtKB-KW"/>
</dbReference>
<keyword evidence="3" id="KW-1185">Reference proteome</keyword>
<proteinExistence type="predicted"/>